<evidence type="ECO:0000313" key="7">
    <source>
        <dbReference type="Proteomes" id="UP001300012"/>
    </source>
</evidence>
<dbReference type="InterPro" id="IPR036390">
    <property type="entry name" value="WH_DNA-bd_sf"/>
</dbReference>
<evidence type="ECO:0000256" key="2">
    <source>
        <dbReference type="ARBA" id="ARBA00023015"/>
    </source>
</evidence>
<dbReference type="EMBL" id="JANQBD010000001">
    <property type="protein sequence ID" value="MCR8630021.1"/>
    <property type="molecule type" value="Genomic_DNA"/>
</dbReference>
<accession>A0ABT1Y9Z5</accession>
<keyword evidence="4" id="KW-0804">Transcription</keyword>
<evidence type="ECO:0000313" key="6">
    <source>
        <dbReference type="EMBL" id="MCR8630021.1"/>
    </source>
</evidence>
<name>A0ABT1Y9Z5_9BACL</name>
<comment type="caution">
    <text evidence="6">The sequence shown here is derived from an EMBL/GenBank/DDBJ whole genome shotgun (WGS) entry which is preliminary data.</text>
</comment>
<organism evidence="6 7">
    <name type="scientific">Paenibacillus radicis</name>
    <name type="common">ex Xue et al. 2023</name>
    <dbReference type="NCBI Taxonomy" id="2972489"/>
    <lineage>
        <taxon>Bacteria</taxon>
        <taxon>Bacillati</taxon>
        <taxon>Bacillota</taxon>
        <taxon>Bacilli</taxon>
        <taxon>Bacillales</taxon>
        <taxon>Paenibacillaceae</taxon>
        <taxon>Paenibacillus</taxon>
    </lineage>
</organism>
<keyword evidence="3" id="KW-0238">DNA-binding</keyword>
<dbReference type="Pfam" id="PF08220">
    <property type="entry name" value="HTH_DeoR"/>
    <property type="match status" value="1"/>
</dbReference>
<dbReference type="CDD" id="cd00090">
    <property type="entry name" value="HTH_ARSR"/>
    <property type="match status" value="1"/>
</dbReference>
<dbReference type="PANTHER" id="PTHR30146:SF148">
    <property type="entry name" value="HTH-TYPE TRANSCRIPTIONAL REPRESSOR PURR-RELATED"/>
    <property type="match status" value="1"/>
</dbReference>
<dbReference type="CDD" id="cd01544">
    <property type="entry name" value="PBP1_GalR"/>
    <property type="match status" value="1"/>
</dbReference>
<keyword evidence="7" id="KW-1185">Reference proteome</keyword>
<dbReference type="InterPro" id="IPR001034">
    <property type="entry name" value="DeoR_HTH"/>
</dbReference>
<keyword evidence="2" id="KW-0805">Transcription regulation</keyword>
<dbReference type="PROSITE" id="PS00894">
    <property type="entry name" value="HTH_DEOR_1"/>
    <property type="match status" value="1"/>
</dbReference>
<dbReference type="Pfam" id="PF13377">
    <property type="entry name" value="Peripla_BP_3"/>
    <property type="match status" value="1"/>
</dbReference>
<keyword evidence="1" id="KW-0678">Repressor</keyword>
<dbReference type="InterPro" id="IPR046335">
    <property type="entry name" value="LacI/GalR-like_sensor"/>
</dbReference>
<dbReference type="PANTHER" id="PTHR30146">
    <property type="entry name" value="LACI-RELATED TRANSCRIPTIONAL REPRESSOR"/>
    <property type="match status" value="1"/>
</dbReference>
<dbReference type="InterPro" id="IPR028082">
    <property type="entry name" value="Peripla_BP_I"/>
</dbReference>
<evidence type="ECO:0000259" key="5">
    <source>
        <dbReference type="PROSITE" id="PS51000"/>
    </source>
</evidence>
<feature type="domain" description="HTH deoR-type" evidence="5">
    <location>
        <begin position="1"/>
        <end position="55"/>
    </location>
</feature>
<dbReference type="InterPro" id="IPR018356">
    <property type="entry name" value="Tscrpt_reg_HTH_DeoR_CS"/>
</dbReference>
<dbReference type="RefSeq" id="WP_258211626.1">
    <property type="nucleotide sequence ID" value="NZ_JANQBD010000001.1"/>
</dbReference>
<dbReference type="InterPro" id="IPR011991">
    <property type="entry name" value="ArsR-like_HTH"/>
</dbReference>
<sequence length="351" mass="38895">MKNRHERILQLLKTNSMMKINDLCEQLNVSQATIRRDLTELREQGVERVGGAAFYKQSSSGSTASSTITIESGNQVGCIIAVSHKHMHSYFLSILEGIEQGLANLGYSLAFMHNLDDIQNDAILDNILKDNKIKGMIIVEGIKSEIYARIKKQFPTIVGIDIADGTVPVIAYDRINAAKSAVQHLIDQGHQSIGFIGGAGLTGDMEREKRYRGYKYALQEAGLELNSEWIIHSGWDVNTSYSRMLELLDSSSRRPTAIFAASDLLAISAMRAVTEKGLRIPEDIAFIGLDNIEISQYTTPPLSSVHIPKYEIGMAAAKALVDYLQAAYTLPFKMLMPYEVIVRESSIHTRG</sequence>
<dbReference type="Proteomes" id="UP001300012">
    <property type="component" value="Unassembled WGS sequence"/>
</dbReference>
<evidence type="ECO:0000256" key="1">
    <source>
        <dbReference type="ARBA" id="ARBA00022491"/>
    </source>
</evidence>
<dbReference type="Gene3D" id="1.10.10.10">
    <property type="entry name" value="Winged helix-like DNA-binding domain superfamily/Winged helix DNA-binding domain"/>
    <property type="match status" value="1"/>
</dbReference>
<dbReference type="PROSITE" id="PS51000">
    <property type="entry name" value="HTH_DEOR_2"/>
    <property type="match status" value="1"/>
</dbReference>
<dbReference type="InterPro" id="IPR036388">
    <property type="entry name" value="WH-like_DNA-bd_sf"/>
</dbReference>
<evidence type="ECO:0000256" key="4">
    <source>
        <dbReference type="ARBA" id="ARBA00023163"/>
    </source>
</evidence>
<dbReference type="SUPFAM" id="SSF46785">
    <property type="entry name" value="Winged helix' DNA-binding domain"/>
    <property type="match status" value="1"/>
</dbReference>
<evidence type="ECO:0000256" key="3">
    <source>
        <dbReference type="ARBA" id="ARBA00023125"/>
    </source>
</evidence>
<protein>
    <submittedName>
        <fullName evidence="6">Substrate-binding domain-containing protein</fullName>
    </submittedName>
</protein>
<dbReference type="Gene3D" id="3.40.50.2300">
    <property type="match status" value="2"/>
</dbReference>
<reference evidence="6 7" key="1">
    <citation type="submission" date="2022-08" db="EMBL/GenBank/DDBJ databases">
        <title>Paenibacillus endoradicis sp. nov., Paenibacillus radicibacter sp. nov and Paenibacillus pararadicis sp. nov., three cold-adapted plant growth-promoting bacteria isolated from root of Larix gmelinii in Great Khingan.</title>
        <authorList>
            <person name="Xue H."/>
        </authorList>
    </citation>
    <scope>NUCLEOTIDE SEQUENCE [LARGE SCALE GENOMIC DNA]</scope>
    <source>
        <strain evidence="6 7">N5-1-1-5</strain>
    </source>
</reference>
<dbReference type="SMART" id="SM00420">
    <property type="entry name" value="HTH_DEOR"/>
    <property type="match status" value="1"/>
</dbReference>
<proteinExistence type="predicted"/>
<dbReference type="SUPFAM" id="SSF53822">
    <property type="entry name" value="Periplasmic binding protein-like I"/>
    <property type="match status" value="1"/>
</dbReference>
<gene>
    <name evidence="6" type="ORF">NV381_02285</name>
</gene>